<dbReference type="OMA" id="CFRRAHI"/>
<keyword evidence="15" id="KW-1185">Reference proteome</keyword>
<dbReference type="GeneID" id="100888339"/>
<dbReference type="KEGG" id="spu:100888339"/>
<dbReference type="PANTHER" id="PTHR22930:SF227">
    <property type="entry name" value="DDE TNP4 DOMAIN-CONTAINING PROTEIN"/>
    <property type="match status" value="1"/>
</dbReference>
<protein>
    <recommendedName>
        <fullName evidence="5">Putative nuclease HARBI1</fullName>
    </recommendedName>
    <alternativeName>
        <fullName evidence="11">Harbinger transposase-derived nuclease</fullName>
    </alternativeName>
</protein>
<evidence type="ECO:0000256" key="9">
    <source>
        <dbReference type="ARBA" id="ARBA00022801"/>
    </source>
</evidence>
<evidence type="ECO:0000256" key="3">
    <source>
        <dbReference type="ARBA" id="ARBA00004496"/>
    </source>
</evidence>
<dbReference type="EnsemblMetazoa" id="XM_003727850">
    <property type="protein sequence ID" value="XP_003727898"/>
    <property type="gene ID" value="LOC100888339"/>
</dbReference>
<dbReference type="InterPro" id="IPR045249">
    <property type="entry name" value="HARBI1-like"/>
</dbReference>
<comment type="cofactor">
    <cofactor evidence="1">
        <name>a divalent metal cation</name>
        <dbReference type="ChEBI" id="CHEBI:60240"/>
    </cofactor>
</comment>
<dbReference type="GO" id="GO:0005737">
    <property type="term" value="C:cytoplasm"/>
    <property type="evidence" value="ECO:0007669"/>
    <property type="project" value="UniProtKB-SubCell"/>
</dbReference>
<organism evidence="14 15">
    <name type="scientific">Strongylocentrotus purpuratus</name>
    <name type="common">Purple sea urchin</name>
    <dbReference type="NCBI Taxonomy" id="7668"/>
    <lineage>
        <taxon>Eukaryota</taxon>
        <taxon>Metazoa</taxon>
        <taxon>Echinodermata</taxon>
        <taxon>Eleutherozoa</taxon>
        <taxon>Echinozoa</taxon>
        <taxon>Echinoidea</taxon>
        <taxon>Euechinoidea</taxon>
        <taxon>Echinacea</taxon>
        <taxon>Camarodonta</taxon>
        <taxon>Echinidea</taxon>
        <taxon>Strongylocentrotidae</taxon>
        <taxon>Strongylocentrotus</taxon>
    </lineage>
</organism>
<dbReference type="PRINTS" id="PR02086">
    <property type="entry name" value="PUTNUCHARBI1"/>
</dbReference>
<dbReference type="InParanoid" id="A0A7M7GHR1"/>
<keyword evidence="10" id="KW-0539">Nucleus</keyword>
<reference evidence="14" key="2">
    <citation type="submission" date="2021-01" db="UniProtKB">
        <authorList>
            <consortium name="EnsemblMetazoa"/>
        </authorList>
    </citation>
    <scope>IDENTIFICATION</scope>
</reference>
<evidence type="ECO:0000256" key="12">
    <source>
        <dbReference type="ARBA" id="ARBA00045850"/>
    </source>
</evidence>
<dbReference type="InterPro" id="IPR027806">
    <property type="entry name" value="HARBI1_dom"/>
</dbReference>
<dbReference type="PANTHER" id="PTHR22930">
    <property type="match status" value="1"/>
</dbReference>
<comment type="function">
    <text evidence="12">Transposase-derived protein that may have nuclease activity. Does not have transposase activity.</text>
</comment>
<evidence type="ECO:0000256" key="5">
    <source>
        <dbReference type="ARBA" id="ARBA00015519"/>
    </source>
</evidence>
<evidence type="ECO:0000256" key="10">
    <source>
        <dbReference type="ARBA" id="ARBA00023242"/>
    </source>
</evidence>
<dbReference type="InterPro" id="IPR026103">
    <property type="entry name" value="HARBI1_animal"/>
</dbReference>
<reference evidence="15" key="1">
    <citation type="submission" date="2015-02" db="EMBL/GenBank/DDBJ databases">
        <title>Genome sequencing for Strongylocentrotus purpuratus.</title>
        <authorList>
            <person name="Murali S."/>
            <person name="Liu Y."/>
            <person name="Vee V."/>
            <person name="English A."/>
            <person name="Wang M."/>
            <person name="Skinner E."/>
            <person name="Han Y."/>
            <person name="Muzny D.M."/>
            <person name="Worley K.C."/>
            <person name="Gibbs R.A."/>
        </authorList>
    </citation>
    <scope>NUCLEOTIDE SEQUENCE</scope>
</reference>
<keyword evidence="6" id="KW-0963">Cytoplasm</keyword>
<dbReference type="GO" id="GO:0016787">
    <property type="term" value="F:hydrolase activity"/>
    <property type="evidence" value="ECO:0007669"/>
    <property type="project" value="UniProtKB-KW"/>
</dbReference>
<proteinExistence type="inferred from homology"/>
<keyword evidence="9" id="KW-0378">Hydrolase</keyword>
<evidence type="ECO:0000256" key="1">
    <source>
        <dbReference type="ARBA" id="ARBA00001968"/>
    </source>
</evidence>
<evidence type="ECO:0000256" key="11">
    <source>
        <dbReference type="ARBA" id="ARBA00030126"/>
    </source>
</evidence>
<accession>A0A7M7GHR1</accession>
<dbReference type="RefSeq" id="XP_003727898.3">
    <property type="nucleotide sequence ID" value="XM_003727850.3"/>
</dbReference>
<dbReference type="Pfam" id="PF13359">
    <property type="entry name" value="DDE_Tnp_4"/>
    <property type="match status" value="1"/>
</dbReference>
<dbReference type="GO" id="GO:0046872">
    <property type="term" value="F:metal ion binding"/>
    <property type="evidence" value="ECO:0007669"/>
    <property type="project" value="UniProtKB-KW"/>
</dbReference>
<evidence type="ECO:0000313" key="15">
    <source>
        <dbReference type="Proteomes" id="UP000007110"/>
    </source>
</evidence>
<comment type="subcellular location">
    <subcellularLocation>
        <location evidence="3">Cytoplasm</location>
    </subcellularLocation>
    <subcellularLocation>
        <location evidence="2">Nucleus</location>
    </subcellularLocation>
</comment>
<evidence type="ECO:0000256" key="4">
    <source>
        <dbReference type="ARBA" id="ARBA00006958"/>
    </source>
</evidence>
<name>A0A7M7GHR1_STRPU</name>
<keyword evidence="8" id="KW-0479">Metal-binding</keyword>
<sequence length="338" mass="38947">MARLLYINNARALNRERVFRDRTNPLDTLNDKKMHKYYRFTRQGVMRVIDLLEDRIAPLTQRSHSIDARLQIFVALNFYATSDFYSSVLKDHGVSISTVCRIINRVTEVLASLKEQVVTWRPAGEKQMEFLELSGFPMVVGAIDCTHVWLDGSPLKTTEYAYVNRKGWHSINVQFVTDANYNIINVCARWPGSVHDCRVLENSYVGQDFQRGELEGVLLGDSGYPQRSWLMTPFRNPQTHAERTYNRAHMRGRVVVEQTNGQIKKKFPCLRRGLRVKPKKACQIIIACTVLYRLSKDWKEPYLGRDHELPDVGVDDFDGPVNNEGYAARAQLVARCFT</sequence>
<evidence type="ECO:0000256" key="8">
    <source>
        <dbReference type="ARBA" id="ARBA00022723"/>
    </source>
</evidence>
<dbReference type="GO" id="GO:0005634">
    <property type="term" value="C:nucleus"/>
    <property type="evidence" value="ECO:0007669"/>
    <property type="project" value="UniProtKB-SubCell"/>
</dbReference>
<dbReference type="AlphaFoldDB" id="A0A7M7GHR1"/>
<dbReference type="OrthoDB" id="6045638at2759"/>
<comment type="similarity">
    <text evidence="4">Belongs to the HARBI1 family.</text>
</comment>
<evidence type="ECO:0000256" key="6">
    <source>
        <dbReference type="ARBA" id="ARBA00022490"/>
    </source>
</evidence>
<dbReference type="Proteomes" id="UP000007110">
    <property type="component" value="Unassembled WGS sequence"/>
</dbReference>
<evidence type="ECO:0000256" key="7">
    <source>
        <dbReference type="ARBA" id="ARBA00022722"/>
    </source>
</evidence>
<evidence type="ECO:0000313" key="14">
    <source>
        <dbReference type="EnsemblMetazoa" id="XP_003727898"/>
    </source>
</evidence>
<keyword evidence="7" id="KW-0540">Nuclease</keyword>
<dbReference type="GO" id="GO:0004518">
    <property type="term" value="F:nuclease activity"/>
    <property type="evidence" value="ECO:0007669"/>
    <property type="project" value="UniProtKB-KW"/>
</dbReference>
<feature type="domain" description="DDE Tnp4" evidence="13">
    <location>
        <begin position="143"/>
        <end position="292"/>
    </location>
</feature>
<evidence type="ECO:0000256" key="2">
    <source>
        <dbReference type="ARBA" id="ARBA00004123"/>
    </source>
</evidence>
<evidence type="ECO:0000259" key="13">
    <source>
        <dbReference type="Pfam" id="PF13359"/>
    </source>
</evidence>